<evidence type="ECO:0000256" key="1">
    <source>
        <dbReference type="ARBA" id="ARBA00022553"/>
    </source>
</evidence>
<organism evidence="5 6">
    <name type="scientific">candidate division KSB3 bacterium</name>
    <dbReference type="NCBI Taxonomy" id="2044937"/>
    <lineage>
        <taxon>Bacteria</taxon>
        <taxon>candidate division KSB3</taxon>
    </lineage>
</organism>
<evidence type="ECO:0000256" key="3">
    <source>
        <dbReference type="PROSITE-ProRule" id="PRU00169"/>
    </source>
</evidence>
<dbReference type="InterPro" id="IPR001789">
    <property type="entry name" value="Sig_transdc_resp-reg_receiver"/>
</dbReference>
<evidence type="ECO:0000313" key="6">
    <source>
        <dbReference type="Proteomes" id="UP000649604"/>
    </source>
</evidence>
<gene>
    <name evidence="5" type="ORF">GF339_15835</name>
</gene>
<dbReference type="Pfam" id="PF00072">
    <property type="entry name" value="Response_reg"/>
    <property type="match status" value="1"/>
</dbReference>
<protein>
    <submittedName>
        <fullName evidence="5">Response regulator</fullName>
    </submittedName>
</protein>
<dbReference type="PANTHER" id="PTHR45339:SF1">
    <property type="entry name" value="HYBRID SIGNAL TRANSDUCTION HISTIDINE KINASE J"/>
    <property type="match status" value="1"/>
</dbReference>
<dbReference type="Gene3D" id="3.40.50.2300">
    <property type="match status" value="1"/>
</dbReference>
<sequence length="127" mass="14537">MPTVLIIEDDRRIAKMLRRRLKKAGYDVQIAENGKCGIEKLREYQPDLTLMDMHMPVMDGYEATRFLRHHGYTGTIVALTASAMTHDADKSFDAGCDYFIPKPVGLDFEQQLHNILEGQHGKDSDRR</sequence>
<evidence type="ECO:0000313" key="5">
    <source>
        <dbReference type="EMBL" id="MBD3326056.1"/>
    </source>
</evidence>
<proteinExistence type="predicted"/>
<evidence type="ECO:0000259" key="4">
    <source>
        <dbReference type="PROSITE" id="PS50110"/>
    </source>
</evidence>
<reference evidence="5" key="1">
    <citation type="submission" date="2019-11" db="EMBL/GenBank/DDBJ databases">
        <title>Microbial mats filling the niche in hypersaline microbial mats.</title>
        <authorList>
            <person name="Wong H.L."/>
            <person name="Macleod F.I."/>
            <person name="White R.A. III"/>
            <person name="Burns B.P."/>
        </authorList>
    </citation>
    <scope>NUCLEOTIDE SEQUENCE</scope>
    <source>
        <strain evidence="5">Rbin_158</strain>
    </source>
</reference>
<dbReference type="SMART" id="SM00448">
    <property type="entry name" value="REC"/>
    <property type="match status" value="1"/>
</dbReference>
<keyword evidence="1 3" id="KW-0597">Phosphoprotein</keyword>
<dbReference type="EMBL" id="WJJP01000520">
    <property type="protein sequence ID" value="MBD3326056.1"/>
    <property type="molecule type" value="Genomic_DNA"/>
</dbReference>
<name>A0A9D5Q7M4_9BACT</name>
<feature type="modified residue" description="4-aspartylphosphate" evidence="3">
    <location>
        <position position="52"/>
    </location>
</feature>
<dbReference type="CDD" id="cd17546">
    <property type="entry name" value="REC_hyHK_CKI1_RcsC-like"/>
    <property type="match status" value="1"/>
</dbReference>
<accession>A0A9D5Q7M4</accession>
<dbReference type="AlphaFoldDB" id="A0A9D5Q7M4"/>
<evidence type="ECO:0000256" key="2">
    <source>
        <dbReference type="ARBA" id="ARBA00023012"/>
    </source>
</evidence>
<dbReference type="InterPro" id="IPR011006">
    <property type="entry name" value="CheY-like_superfamily"/>
</dbReference>
<dbReference type="PANTHER" id="PTHR45339">
    <property type="entry name" value="HYBRID SIGNAL TRANSDUCTION HISTIDINE KINASE J"/>
    <property type="match status" value="1"/>
</dbReference>
<keyword evidence="2" id="KW-0902">Two-component regulatory system</keyword>
<dbReference type="PROSITE" id="PS50110">
    <property type="entry name" value="RESPONSE_REGULATORY"/>
    <property type="match status" value="1"/>
</dbReference>
<feature type="domain" description="Response regulatory" evidence="4">
    <location>
        <begin position="3"/>
        <end position="117"/>
    </location>
</feature>
<comment type="caution">
    <text evidence="5">The sequence shown here is derived from an EMBL/GenBank/DDBJ whole genome shotgun (WGS) entry which is preliminary data.</text>
</comment>
<dbReference type="Proteomes" id="UP000649604">
    <property type="component" value="Unassembled WGS sequence"/>
</dbReference>
<dbReference type="SUPFAM" id="SSF52172">
    <property type="entry name" value="CheY-like"/>
    <property type="match status" value="1"/>
</dbReference>
<dbReference type="GO" id="GO:0000160">
    <property type="term" value="P:phosphorelay signal transduction system"/>
    <property type="evidence" value="ECO:0007669"/>
    <property type="project" value="UniProtKB-KW"/>
</dbReference>